<protein>
    <submittedName>
        <fullName evidence="1">Uncharacterized protein</fullName>
    </submittedName>
</protein>
<reference evidence="1" key="1">
    <citation type="submission" date="2018-02" db="EMBL/GenBank/DDBJ databases">
        <title>Rhizophora mucronata_Transcriptome.</title>
        <authorList>
            <person name="Meera S.P."/>
            <person name="Sreeshan A."/>
            <person name="Augustine A."/>
        </authorList>
    </citation>
    <scope>NUCLEOTIDE SEQUENCE</scope>
    <source>
        <tissue evidence="1">Leaf</tissue>
    </source>
</reference>
<dbReference type="AlphaFoldDB" id="A0A2P2MDN5"/>
<accession>A0A2P2MDN5</accession>
<organism evidence="1">
    <name type="scientific">Rhizophora mucronata</name>
    <name type="common">Asiatic mangrove</name>
    <dbReference type="NCBI Taxonomy" id="61149"/>
    <lineage>
        <taxon>Eukaryota</taxon>
        <taxon>Viridiplantae</taxon>
        <taxon>Streptophyta</taxon>
        <taxon>Embryophyta</taxon>
        <taxon>Tracheophyta</taxon>
        <taxon>Spermatophyta</taxon>
        <taxon>Magnoliopsida</taxon>
        <taxon>eudicotyledons</taxon>
        <taxon>Gunneridae</taxon>
        <taxon>Pentapetalae</taxon>
        <taxon>rosids</taxon>
        <taxon>fabids</taxon>
        <taxon>Malpighiales</taxon>
        <taxon>Rhizophoraceae</taxon>
        <taxon>Rhizophora</taxon>
    </lineage>
</organism>
<evidence type="ECO:0000313" key="1">
    <source>
        <dbReference type="EMBL" id="MBX28349.1"/>
    </source>
</evidence>
<sequence>MSQHPNMSSCFFLGSNQAHLSIQCSSLHQQLFSRPLRLNAVARLHFFFFPVIEMNPLPLQLIRVSLSLTCLQHLWTLEGR</sequence>
<dbReference type="EMBL" id="GGEC01047865">
    <property type="protein sequence ID" value="MBX28349.1"/>
    <property type="molecule type" value="Transcribed_RNA"/>
</dbReference>
<name>A0A2P2MDN5_RHIMU</name>
<proteinExistence type="predicted"/>